<evidence type="ECO:0000313" key="13">
    <source>
        <dbReference type="Proteomes" id="UP001159427"/>
    </source>
</evidence>
<evidence type="ECO:0000256" key="10">
    <source>
        <dbReference type="SAM" id="Phobius"/>
    </source>
</evidence>
<dbReference type="PROSITE" id="PS50262">
    <property type="entry name" value="G_PROTEIN_RECEP_F1_2"/>
    <property type="match status" value="1"/>
</dbReference>
<feature type="transmembrane region" description="Helical" evidence="10">
    <location>
        <begin position="112"/>
        <end position="140"/>
    </location>
</feature>
<dbReference type="CDD" id="cd00637">
    <property type="entry name" value="7tm_classA_rhodopsin-like"/>
    <property type="match status" value="1"/>
</dbReference>
<keyword evidence="5" id="KW-0297">G-protein coupled receptor</keyword>
<feature type="transmembrane region" description="Helical" evidence="10">
    <location>
        <begin position="39"/>
        <end position="60"/>
    </location>
</feature>
<evidence type="ECO:0000256" key="6">
    <source>
        <dbReference type="ARBA" id="ARBA00023136"/>
    </source>
</evidence>
<evidence type="ECO:0000256" key="7">
    <source>
        <dbReference type="ARBA" id="ARBA00023170"/>
    </source>
</evidence>
<keyword evidence="2" id="KW-1003">Cell membrane</keyword>
<evidence type="ECO:0000256" key="9">
    <source>
        <dbReference type="ARBA" id="ARBA00023224"/>
    </source>
</evidence>
<dbReference type="PRINTS" id="PR00237">
    <property type="entry name" value="GPCRRHODOPSN"/>
</dbReference>
<keyword evidence="9" id="KW-0807">Transducer</keyword>
<protein>
    <recommendedName>
        <fullName evidence="11">G-protein coupled receptors family 1 profile domain-containing protein</fullName>
    </recommendedName>
</protein>
<dbReference type="EMBL" id="CALNXI010000110">
    <property type="protein sequence ID" value="CAH3019212.1"/>
    <property type="molecule type" value="Genomic_DNA"/>
</dbReference>
<evidence type="ECO:0000256" key="3">
    <source>
        <dbReference type="ARBA" id="ARBA00022692"/>
    </source>
</evidence>
<evidence type="ECO:0000256" key="2">
    <source>
        <dbReference type="ARBA" id="ARBA00022475"/>
    </source>
</evidence>
<keyword evidence="8" id="KW-0325">Glycoprotein</keyword>
<feature type="transmembrane region" description="Helical" evidence="10">
    <location>
        <begin position="72"/>
        <end position="100"/>
    </location>
</feature>
<evidence type="ECO:0000256" key="8">
    <source>
        <dbReference type="ARBA" id="ARBA00023180"/>
    </source>
</evidence>
<keyword evidence="6 10" id="KW-0472">Membrane</keyword>
<keyword evidence="4 10" id="KW-1133">Transmembrane helix</keyword>
<dbReference type="SUPFAM" id="SSF81321">
    <property type="entry name" value="Family A G protein-coupled receptor-like"/>
    <property type="match status" value="1"/>
</dbReference>
<dbReference type="Gene3D" id="1.20.1070.10">
    <property type="entry name" value="Rhodopsin 7-helix transmembrane proteins"/>
    <property type="match status" value="1"/>
</dbReference>
<evidence type="ECO:0000256" key="4">
    <source>
        <dbReference type="ARBA" id="ARBA00022989"/>
    </source>
</evidence>
<dbReference type="PANTHER" id="PTHR24246">
    <property type="entry name" value="OLFACTORY RECEPTOR AND ADENOSINE RECEPTOR"/>
    <property type="match status" value="1"/>
</dbReference>
<dbReference type="PANTHER" id="PTHR24246:SF27">
    <property type="entry name" value="ADENOSINE RECEPTOR, ISOFORM A"/>
    <property type="match status" value="1"/>
</dbReference>
<keyword evidence="3 10" id="KW-0812">Transmembrane</keyword>
<sequence>MSNINLLNESVRQAVGLVVNSSLSQEDIGPYFITLYASAYLFSILSPVTVVSNGLLLVAIYKDPFECFRTPVTFFTVSLAIVDLLAGTIVEPCFAIFYFACYSKQTLDPGKYFSYLFHIASFLSLVLISSSFLLVLALTTTQYIAITYPHKYKQLFTKKRVLVFVFGFFIYFAVFSSLQFTKIPTDLYLRINLHLHPTVIGFLLTIAHILLFKSFRKFVQQSKALRRPSMAQHVHPTAQGSKSETKHQKQLTVVALLLSALLLLCSIPHIVTFYIYFYTKIISFTEIRNISIALRVSDMILFVKVALDAYIYAWRHPKYRKAVKGTILCYVKQTTRERDTEQELVVTASSCKVQH</sequence>
<feature type="transmembrane region" description="Helical" evidence="10">
    <location>
        <begin position="251"/>
        <end position="277"/>
    </location>
</feature>
<evidence type="ECO:0000256" key="5">
    <source>
        <dbReference type="ARBA" id="ARBA00023040"/>
    </source>
</evidence>
<dbReference type="InterPro" id="IPR000276">
    <property type="entry name" value="GPCR_Rhodpsn"/>
</dbReference>
<name>A0ABN8LUQ5_9CNID</name>
<evidence type="ECO:0000256" key="1">
    <source>
        <dbReference type="ARBA" id="ARBA00004651"/>
    </source>
</evidence>
<keyword evidence="7" id="KW-0675">Receptor</keyword>
<feature type="transmembrane region" description="Helical" evidence="10">
    <location>
        <begin position="292"/>
        <end position="314"/>
    </location>
</feature>
<comment type="subcellular location">
    <subcellularLocation>
        <location evidence="1">Cell membrane</location>
        <topology evidence="1">Multi-pass membrane protein</topology>
    </subcellularLocation>
</comment>
<reference evidence="12 13" key="1">
    <citation type="submission" date="2022-05" db="EMBL/GenBank/DDBJ databases">
        <authorList>
            <consortium name="Genoscope - CEA"/>
            <person name="William W."/>
        </authorList>
    </citation>
    <scope>NUCLEOTIDE SEQUENCE [LARGE SCALE GENOMIC DNA]</scope>
</reference>
<evidence type="ECO:0000259" key="11">
    <source>
        <dbReference type="PROSITE" id="PS50262"/>
    </source>
</evidence>
<dbReference type="Pfam" id="PF00001">
    <property type="entry name" value="7tm_1"/>
    <property type="match status" value="1"/>
</dbReference>
<feature type="transmembrane region" description="Helical" evidence="10">
    <location>
        <begin position="161"/>
        <end position="181"/>
    </location>
</feature>
<keyword evidence="13" id="KW-1185">Reference proteome</keyword>
<feature type="transmembrane region" description="Helical" evidence="10">
    <location>
        <begin position="193"/>
        <end position="212"/>
    </location>
</feature>
<dbReference type="Proteomes" id="UP001159427">
    <property type="component" value="Unassembled WGS sequence"/>
</dbReference>
<comment type="caution">
    <text evidence="12">The sequence shown here is derived from an EMBL/GenBank/DDBJ whole genome shotgun (WGS) entry which is preliminary data.</text>
</comment>
<dbReference type="InterPro" id="IPR017452">
    <property type="entry name" value="GPCR_Rhodpsn_7TM"/>
</dbReference>
<accession>A0ABN8LUQ5</accession>
<gene>
    <name evidence="12" type="ORF">PEVE_00001852</name>
</gene>
<proteinExistence type="predicted"/>
<feature type="domain" description="G-protein coupled receptors family 1 profile" evidence="11">
    <location>
        <begin position="52"/>
        <end position="312"/>
    </location>
</feature>
<organism evidence="12 13">
    <name type="scientific">Porites evermanni</name>
    <dbReference type="NCBI Taxonomy" id="104178"/>
    <lineage>
        <taxon>Eukaryota</taxon>
        <taxon>Metazoa</taxon>
        <taxon>Cnidaria</taxon>
        <taxon>Anthozoa</taxon>
        <taxon>Hexacorallia</taxon>
        <taxon>Scleractinia</taxon>
        <taxon>Fungiina</taxon>
        <taxon>Poritidae</taxon>
        <taxon>Porites</taxon>
    </lineage>
</organism>
<evidence type="ECO:0000313" key="12">
    <source>
        <dbReference type="EMBL" id="CAH3019212.1"/>
    </source>
</evidence>